<gene>
    <name evidence="2" type="ORF">BO99DRAFT_408526</name>
</gene>
<feature type="signal peptide" evidence="1">
    <location>
        <begin position="1"/>
        <end position="19"/>
    </location>
</feature>
<evidence type="ECO:0000313" key="2">
    <source>
        <dbReference type="EMBL" id="PYI24493.1"/>
    </source>
</evidence>
<dbReference type="Proteomes" id="UP000249829">
    <property type="component" value="Unassembled WGS sequence"/>
</dbReference>
<dbReference type="EMBL" id="KZ825102">
    <property type="protein sequence ID" value="PYI24493.1"/>
    <property type="molecule type" value="Genomic_DNA"/>
</dbReference>
<accession>A0A2V5HS93</accession>
<evidence type="ECO:0000313" key="3">
    <source>
        <dbReference type="Proteomes" id="UP000249829"/>
    </source>
</evidence>
<keyword evidence="3" id="KW-1185">Reference proteome</keyword>
<dbReference type="OMA" id="GKEPSCD"/>
<evidence type="ECO:0000256" key="1">
    <source>
        <dbReference type="SAM" id="SignalP"/>
    </source>
</evidence>
<dbReference type="AlphaFoldDB" id="A0A2V5HS93"/>
<proteinExistence type="predicted"/>
<name>A0A2V5HS93_ASPV1</name>
<sequence>MRFTAILPFLALASHPLTAFAVITPSNLGDAIGAIGTRISGRELGDLYCCAGVSGPNTNSYRQVQRYTNPGAAVGTNCNRPDEATGTCDSRVRTLVSCTGSFGFDAKRMFLQRECPSLPILLSFVTHKPNRLFAPGSGEVSNCKSGLWNATLAGESVKKHTKPNGG</sequence>
<reference evidence="2 3" key="1">
    <citation type="submission" date="2018-02" db="EMBL/GenBank/DDBJ databases">
        <title>The genomes of Aspergillus section Nigri reveals drivers in fungal speciation.</title>
        <authorList>
            <consortium name="DOE Joint Genome Institute"/>
            <person name="Vesth T.C."/>
            <person name="Nybo J."/>
            <person name="Theobald S."/>
            <person name="Brandl J."/>
            <person name="Frisvad J.C."/>
            <person name="Nielsen K.F."/>
            <person name="Lyhne E.K."/>
            <person name="Kogle M.E."/>
            <person name="Kuo A."/>
            <person name="Riley R."/>
            <person name="Clum A."/>
            <person name="Nolan M."/>
            <person name="Lipzen A."/>
            <person name="Salamov A."/>
            <person name="Henrissat B."/>
            <person name="Wiebenga A."/>
            <person name="De vries R.P."/>
            <person name="Grigoriev I.V."/>
            <person name="Mortensen U.H."/>
            <person name="Andersen M.R."/>
            <person name="Baker S.E."/>
        </authorList>
    </citation>
    <scope>NUCLEOTIDE SEQUENCE [LARGE SCALE GENOMIC DNA]</scope>
    <source>
        <strain evidence="2 3">CBS 115571</strain>
    </source>
</reference>
<feature type="chain" id="PRO_5015907424" evidence="1">
    <location>
        <begin position="20"/>
        <end position="166"/>
    </location>
</feature>
<keyword evidence="1" id="KW-0732">Signal</keyword>
<organism evidence="2 3">
    <name type="scientific">Aspergillus violaceofuscus (strain CBS 115571)</name>
    <dbReference type="NCBI Taxonomy" id="1450538"/>
    <lineage>
        <taxon>Eukaryota</taxon>
        <taxon>Fungi</taxon>
        <taxon>Dikarya</taxon>
        <taxon>Ascomycota</taxon>
        <taxon>Pezizomycotina</taxon>
        <taxon>Eurotiomycetes</taxon>
        <taxon>Eurotiomycetidae</taxon>
        <taxon>Eurotiales</taxon>
        <taxon>Aspergillaceae</taxon>
        <taxon>Aspergillus</taxon>
    </lineage>
</organism>
<protein>
    <submittedName>
        <fullName evidence="2">Uncharacterized protein</fullName>
    </submittedName>
</protein>